<comment type="caution">
    <text evidence="2">The sequence shown here is derived from an EMBL/GenBank/DDBJ whole genome shotgun (WGS) entry which is preliminary data.</text>
</comment>
<dbReference type="AlphaFoldDB" id="A0A0J6Y2N4"/>
<evidence type="ECO:0000313" key="2">
    <source>
        <dbReference type="EMBL" id="KMO67456.1"/>
    </source>
</evidence>
<dbReference type="RefSeq" id="WP_168439967.1">
    <property type="nucleotide sequence ID" value="NZ_JYNL01000069.1"/>
</dbReference>
<evidence type="ECO:0000256" key="1">
    <source>
        <dbReference type="SAM" id="MobiDB-lite"/>
    </source>
</evidence>
<dbReference type="PATRIC" id="fig|37916.4.peg.6722"/>
<dbReference type="Proteomes" id="UP000036513">
    <property type="component" value="Unassembled WGS sequence"/>
</dbReference>
<accession>A0A0J6Y2N4</accession>
<sequence>MAVEQNNTPPPTPEDATKASDEQRELQDKLDHQDDDPEAPAGWQTRNEIPDEN</sequence>
<feature type="region of interest" description="Disordered" evidence="1">
    <location>
        <begin position="1"/>
        <end position="53"/>
    </location>
</feature>
<evidence type="ECO:0000313" key="3">
    <source>
        <dbReference type="Proteomes" id="UP000036513"/>
    </source>
</evidence>
<gene>
    <name evidence="2" type="ORF">MCHLDSM_06705</name>
</gene>
<proteinExistence type="predicted"/>
<feature type="compositionally biased region" description="Basic and acidic residues" evidence="1">
    <location>
        <begin position="15"/>
        <end position="32"/>
    </location>
</feature>
<keyword evidence="3" id="KW-1185">Reference proteome</keyword>
<dbReference type="EMBL" id="JYNL01000069">
    <property type="protein sequence ID" value="KMO67456.1"/>
    <property type="molecule type" value="Genomic_DNA"/>
</dbReference>
<protein>
    <submittedName>
        <fullName evidence="2">Uncharacterized protein</fullName>
    </submittedName>
</protein>
<reference evidence="2 3" key="1">
    <citation type="journal article" date="2015" name="Genome Biol. Evol.">
        <title>Characterization of Three Mycobacterium spp. with Potential Use in Bioremediation by Genome Sequencing and Comparative Genomics.</title>
        <authorList>
            <person name="Das S."/>
            <person name="Pettersson B.M."/>
            <person name="Behra P.R."/>
            <person name="Ramesh M."/>
            <person name="Dasgupta S."/>
            <person name="Bhattacharya A."/>
            <person name="Kirsebom L.A."/>
        </authorList>
    </citation>
    <scope>NUCLEOTIDE SEQUENCE [LARGE SCALE GENOMIC DNA]</scope>
    <source>
        <strain evidence="2 3">DSM 43826</strain>
    </source>
</reference>
<organism evidence="2 3">
    <name type="scientific">Mycolicibacterium chlorophenolicum</name>
    <dbReference type="NCBI Taxonomy" id="37916"/>
    <lineage>
        <taxon>Bacteria</taxon>
        <taxon>Bacillati</taxon>
        <taxon>Actinomycetota</taxon>
        <taxon>Actinomycetes</taxon>
        <taxon>Mycobacteriales</taxon>
        <taxon>Mycobacteriaceae</taxon>
        <taxon>Mycolicibacterium</taxon>
    </lineage>
</organism>
<name>A0A0J6Y2N4_9MYCO</name>